<evidence type="ECO:0000256" key="2">
    <source>
        <dbReference type="PIRSR" id="PIRSR601952-1"/>
    </source>
</evidence>
<keyword evidence="3" id="KW-0460">Magnesium</keyword>
<dbReference type="SUPFAM" id="SSF53649">
    <property type="entry name" value="Alkaline phosphatase-like"/>
    <property type="match status" value="1"/>
</dbReference>
<name>A0A7R9CEN0_TIMCR</name>
<dbReference type="CDD" id="cd16012">
    <property type="entry name" value="ALP"/>
    <property type="match status" value="1"/>
</dbReference>
<dbReference type="Gene3D" id="3.40.720.10">
    <property type="entry name" value="Alkaline Phosphatase, subunit A"/>
    <property type="match status" value="1"/>
</dbReference>
<feature type="binding site" evidence="3">
    <location>
        <position position="312"/>
    </location>
    <ligand>
        <name>Mg(2+)</name>
        <dbReference type="ChEBI" id="CHEBI:18420"/>
    </ligand>
</feature>
<evidence type="ECO:0000256" key="1">
    <source>
        <dbReference type="ARBA" id="ARBA00012647"/>
    </source>
</evidence>
<comment type="cofactor">
    <cofactor evidence="3">
        <name>Mg(2+)</name>
        <dbReference type="ChEBI" id="CHEBI:18420"/>
    </cofactor>
    <text evidence="3">Binds 1 Mg(2+) ion.</text>
</comment>
<dbReference type="PANTHER" id="PTHR11596:SF91">
    <property type="entry name" value="ALKALINE PHOSPHATASE-RELATED"/>
    <property type="match status" value="1"/>
</dbReference>
<comment type="similarity">
    <text evidence="4">Belongs to the alkaline phosphatase family.</text>
</comment>
<feature type="binding site" evidence="3">
    <location>
        <position position="626"/>
    </location>
    <ligand>
        <name>Zn(2+)</name>
        <dbReference type="ChEBI" id="CHEBI:29105"/>
        <label>2</label>
    </ligand>
</feature>
<dbReference type="PRINTS" id="PR00113">
    <property type="entry name" value="ALKPHPHTASE"/>
</dbReference>
<keyword evidence="3" id="KW-0479">Metal-binding</keyword>
<sequence length="806" mass="89012">MFFCKVIPPIRVDTPIAPKRVALSLLGVPSYYFKLQSPTPYFQGECSDGKYPHASLQETCSELQKRMYVHPTEIRTSISPSSAVELNTTSALANYYATEAGIPIRTPGNTLHLAPCLTTQKRRGDVCSIHLLSPGGCTADDRPIKNIAKANTKTLESLDTGANTCSSTHQLILVYPGNYRAAGSQGTVIPTEYTYSQNIHQTKIRTSISPSLAVELNTTNTLASYVTELERYHTAILSGIQSQAFLPKSFYTKQTGLLVQWSAPLAMDLEDPRYIPERDFWYEEARAALRRRLYHYEGPRPHAKNVILLIGDGMGVATVTAARILRGQRLGGAGEDHQLAWDRFPALALARTYNADAQIGESSACATALLCGVKANFETVGLDARGRFENCFSSFTSRVSSLIDWAQQEGKATGVVTTTRITHATPAALYAHSPSRYWEDDSKMPPQARKSCKDITRQLVEDDPGRNINRKLSRNLPCSQVILGGGRRHWLPKVARDPEQTNEEGRRLDGRNLIDDWLRDKKRRGVKAEYVWNKGQLEHVNTRTVDQLLGLFAYSHMEFEADRNPGPEGDPSLAEMTRTALHVMLKNPRGFFLFIEASTFGSIVDITIFVIIPDFASGGRIDHAHHYNNAYRALDETLALEAALLAALSMINPAETLVVLTADHSHVMTLGGLATPRGNPILGVDSKMSDMDSFPYSTLLYGNGPGYTQPRTVPSNYTSESEERNSVHGSAVPRQWATHGGEDVPVFAQGPLASGTSASKTRAYYSRLLFVRGLRRDIRASTDIQQAMLRVTTIVALRLHVKQGIC</sequence>
<feature type="binding site" evidence="3">
    <location>
        <position position="425"/>
    </location>
    <ligand>
        <name>Mg(2+)</name>
        <dbReference type="ChEBI" id="CHEBI:18420"/>
    </ligand>
</feature>
<feature type="binding site" evidence="3">
    <location>
        <position position="622"/>
    </location>
    <ligand>
        <name>Zn(2+)</name>
        <dbReference type="ChEBI" id="CHEBI:29105"/>
        <label>2</label>
    </ligand>
</feature>
<dbReference type="Pfam" id="PF00245">
    <property type="entry name" value="Alk_phosphatase"/>
    <property type="match status" value="2"/>
</dbReference>
<evidence type="ECO:0000256" key="5">
    <source>
        <dbReference type="SAM" id="MobiDB-lite"/>
    </source>
</evidence>
<keyword evidence="3" id="KW-0862">Zinc</keyword>
<dbReference type="InterPro" id="IPR017850">
    <property type="entry name" value="Alkaline_phosphatase_core_sf"/>
</dbReference>
<accession>A0A7R9CEN0</accession>
<evidence type="ECO:0000313" key="6">
    <source>
        <dbReference type="EMBL" id="CAD7393666.1"/>
    </source>
</evidence>
<dbReference type="GO" id="GO:0046872">
    <property type="term" value="F:metal ion binding"/>
    <property type="evidence" value="ECO:0007669"/>
    <property type="project" value="UniProtKB-KW"/>
</dbReference>
<dbReference type="InterPro" id="IPR001952">
    <property type="entry name" value="Alkaline_phosphatase"/>
</dbReference>
<feature type="binding site" evidence="3">
    <location>
        <position position="423"/>
    </location>
    <ligand>
        <name>Mg(2+)</name>
        <dbReference type="ChEBI" id="CHEBI:18420"/>
    </ligand>
</feature>
<organism evidence="6">
    <name type="scientific">Timema cristinae</name>
    <name type="common">Walking stick</name>
    <dbReference type="NCBI Taxonomy" id="61476"/>
    <lineage>
        <taxon>Eukaryota</taxon>
        <taxon>Metazoa</taxon>
        <taxon>Ecdysozoa</taxon>
        <taxon>Arthropoda</taxon>
        <taxon>Hexapoda</taxon>
        <taxon>Insecta</taxon>
        <taxon>Pterygota</taxon>
        <taxon>Neoptera</taxon>
        <taxon>Polyneoptera</taxon>
        <taxon>Phasmatodea</taxon>
        <taxon>Timematodea</taxon>
        <taxon>Timematoidea</taxon>
        <taxon>Timematidae</taxon>
        <taxon>Timema</taxon>
    </lineage>
</organism>
<dbReference type="EC" id="3.1.3.1" evidence="1"/>
<dbReference type="AlphaFoldDB" id="A0A7R9CEN0"/>
<feature type="binding site" evidence="3">
    <location>
        <position position="596"/>
    </location>
    <ligand>
        <name>Mg(2+)</name>
        <dbReference type="ChEBI" id="CHEBI:18420"/>
    </ligand>
</feature>
<dbReference type="SMART" id="SM00098">
    <property type="entry name" value="alkPPc"/>
    <property type="match status" value="1"/>
</dbReference>
<feature type="binding site" evidence="3">
    <location>
        <position position="739"/>
    </location>
    <ligand>
        <name>Zn(2+)</name>
        <dbReference type="ChEBI" id="CHEBI:29105"/>
        <label>2</label>
    </ligand>
</feature>
<dbReference type="EMBL" id="OC316769">
    <property type="protein sequence ID" value="CAD7393666.1"/>
    <property type="molecule type" value="Genomic_DNA"/>
</dbReference>
<feature type="region of interest" description="Disordered" evidence="5">
    <location>
        <begin position="706"/>
        <end position="730"/>
    </location>
</feature>
<evidence type="ECO:0000256" key="4">
    <source>
        <dbReference type="RuleBase" id="RU003946"/>
    </source>
</evidence>
<feature type="compositionally biased region" description="Polar residues" evidence="5">
    <location>
        <begin position="709"/>
        <end position="719"/>
    </location>
</feature>
<protein>
    <recommendedName>
        <fullName evidence="1">alkaline phosphatase</fullName>
        <ecNumber evidence="1">3.1.3.1</ecNumber>
    </recommendedName>
</protein>
<feature type="binding site" evidence="3">
    <location>
        <position position="312"/>
    </location>
    <ligand>
        <name>Zn(2+)</name>
        <dbReference type="ChEBI" id="CHEBI:29105"/>
        <label>2</label>
    </ligand>
</feature>
<feature type="active site" description="Phosphoserine intermediate" evidence="2">
    <location>
        <position position="362"/>
    </location>
</feature>
<feature type="binding site" evidence="3">
    <location>
        <position position="663"/>
    </location>
    <ligand>
        <name>Zn(2+)</name>
        <dbReference type="ChEBI" id="CHEBI:29105"/>
        <label>2</label>
    </ligand>
</feature>
<dbReference type="PANTHER" id="PTHR11596">
    <property type="entry name" value="ALKALINE PHOSPHATASE"/>
    <property type="match status" value="1"/>
</dbReference>
<evidence type="ECO:0000256" key="3">
    <source>
        <dbReference type="PIRSR" id="PIRSR601952-2"/>
    </source>
</evidence>
<reference evidence="6" key="1">
    <citation type="submission" date="2020-11" db="EMBL/GenBank/DDBJ databases">
        <authorList>
            <person name="Tran Van P."/>
        </authorList>
    </citation>
    <scope>NUCLEOTIDE SEQUENCE</scope>
</reference>
<proteinExistence type="inferred from homology"/>
<feature type="binding site" evidence="3">
    <location>
        <position position="664"/>
    </location>
    <ligand>
        <name>Zn(2+)</name>
        <dbReference type="ChEBI" id="CHEBI:29105"/>
        <label>2</label>
    </ligand>
</feature>
<gene>
    <name evidence="6" type="ORF">TCEB3V08_LOCUS1631</name>
</gene>
<dbReference type="GO" id="GO:0004035">
    <property type="term" value="F:alkaline phosphatase activity"/>
    <property type="evidence" value="ECO:0007669"/>
    <property type="project" value="UniProtKB-EC"/>
</dbReference>
<comment type="cofactor">
    <cofactor evidence="3">
        <name>Zn(2+)</name>
        <dbReference type="ChEBI" id="CHEBI:29105"/>
    </cofactor>
    <text evidence="3">Binds 2 Zn(2+) ions.</text>
</comment>